<accession>A0A6H1U3J4</accession>
<dbReference type="RefSeq" id="WP_168571371.1">
    <property type="nucleotide sequence ID" value="NZ_CP051167.1"/>
</dbReference>
<dbReference type="KEGG" id="oxy:HCG48_23670"/>
<proteinExistence type="predicted"/>
<feature type="region of interest" description="Disordered" evidence="1">
    <location>
        <begin position="1"/>
        <end position="29"/>
    </location>
</feature>
<keyword evidence="3" id="KW-1185">Reference proteome</keyword>
<gene>
    <name evidence="2" type="ORF">HCG48_23670</name>
</gene>
<evidence type="ECO:0000256" key="1">
    <source>
        <dbReference type="SAM" id="MobiDB-lite"/>
    </source>
</evidence>
<reference evidence="2 3" key="1">
    <citation type="submission" date="2020-04" db="EMBL/GenBank/DDBJ databases">
        <authorList>
            <person name="Basu S."/>
            <person name="Maruthanayagam V."/>
            <person name="Chakraborty S."/>
            <person name="Pramanik A."/>
            <person name="Mukherjee J."/>
            <person name="Brink B."/>
        </authorList>
    </citation>
    <scope>NUCLEOTIDE SEQUENCE [LARGE SCALE GENOMIC DNA]</scope>
    <source>
        <strain evidence="2 3">AP17</strain>
    </source>
</reference>
<evidence type="ECO:0000313" key="3">
    <source>
        <dbReference type="Proteomes" id="UP000500857"/>
    </source>
</evidence>
<name>A0A6H1U3J4_9CYAN</name>
<protein>
    <submittedName>
        <fullName evidence="2">Uncharacterized protein</fullName>
    </submittedName>
</protein>
<organism evidence="2 3">
    <name type="scientific">Oxynema aestuarii AP17</name>
    <dbReference type="NCBI Taxonomy" id="2064643"/>
    <lineage>
        <taxon>Bacteria</taxon>
        <taxon>Bacillati</taxon>
        <taxon>Cyanobacteriota</taxon>
        <taxon>Cyanophyceae</taxon>
        <taxon>Oscillatoriophycideae</taxon>
        <taxon>Oscillatoriales</taxon>
        <taxon>Oscillatoriaceae</taxon>
        <taxon>Oxynema</taxon>
        <taxon>Oxynema aestuarii</taxon>
    </lineage>
</organism>
<dbReference type="EMBL" id="CP051167">
    <property type="protein sequence ID" value="QIZ73225.1"/>
    <property type="molecule type" value="Genomic_DNA"/>
</dbReference>
<sequence>MSFSDAPNAATGGDREPPHPHRSDIDPMGAIVVDSQMLRRLRDPSVCPNHSIV</sequence>
<evidence type="ECO:0000313" key="2">
    <source>
        <dbReference type="EMBL" id="QIZ73225.1"/>
    </source>
</evidence>
<dbReference type="AlphaFoldDB" id="A0A6H1U3J4"/>
<dbReference type="Proteomes" id="UP000500857">
    <property type="component" value="Chromosome"/>
</dbReference>
<feature type="compositionally biased region" description="Basic and acidic residues" evidence="1">
    <location>
        <begin position="13"/>
        <end position="25"/>
    </location>
</feature>